<evidence type="ECO:0000256" key="5">
    <source>
        <dbReference type="ARBA" id="ARBA00023163"/>
    </source>
</evidence>
<dbReference type="Proteomes" id="UP000719412">
    <property type="component" value="Unassembled WGS sequence"/>
</dbReference>
<feature type="domain" description="Histone deacetylase complex subunit SAP130 C-terminal" evidence="8">
    <location>
        <begin position="697"/>
        <end position="863"/>
    </location>
</feature>
<dbReference type="EMBL" id="JABDTM020026164">
    <property type="protein sequence ID" value="KAH0812292.1"/>
    <property type="molecule type" value="Genomic_DNA"/>
</dbReference>
<comment type="subcellular location">
    <subcellularLocation>
        <location evidence="1">Nucleus</location>
    </subcellularLocation>
</comment>
<name>A0A8J6HD99_TENMO</name>
<gene>
    <name evidence="9" type="ORF">GEV33_010501</name>
</gene>
<comment type="similarity">
    <text evidence="2">Belongs to the SAP130 family.</text>
</comment>
<evidence type="ECO:0000256" key="4">
    <source>
        <dbReference type="ARBA" id="ARBA00023015"/>
    </source>
</evidence>
<keyword evidence="4" id="KW-0805">Transcription regulation</keyword>
<dbReference type="AlphaFoldDB" id="A0A8J6HD99"/>
<dbReference type="PANTHER" id="PTHR13497">
    <property type="entry name" value="HISTONE DEACETYLASE COMPLEX SUBUNIT SAP130"/>
    <property type="match status" value="1"/>
</dbReference>
<evidence type="ECO:0000256" key="1">
    <source>
        <dbReference type="ARBA" id="ARBA00004123"/>
    </source>
</evidence>
<evidence type="ECO:0000259" key="8">
    <source>
        <dbReference type="Pfam" id="PF16014"/>
    </source>
</evidence>
<feature type="compositionally biased region" description="Low complexity" evidence="7">
    <location>
        <begin position="652"/>
        <end position="671"/>
    </location>
</feature>
<reference evidence="9" key="1">
    <citation type="journal article" date="2020" name="J Insects Food Feed">
        <title>The yellow mealworm (Tenebrio molitor) genome: a resource for the emerging insects as food and feed industry.</title>
        <authorList>
            <person name="Eriksson T."/>
            <person name="Andere A."/>
            <person name="Kelstrup H."/>
            <person name="Emery V."/>
            <person name="Picard C."/>
        </authorList>
    </citation>
    <scope>NUCLEOTIDE SEQUENCE</scope>
    <source>
        <strain evidence="9">Stoneville</strain>
        <tissue evidence="9">Whole head</tissue>
    </source>
</reference>
<organism evidence="9 10">
    <name type="scientific">Tenebrio molitor</name>
    <name type="common">Yellow mealworm beetle</name>
    <dbReference type="NCBI Taxonomy" id="7067"/>
    <lineage>
        <taxon>Eukaryota</taxon>
        <taxon>Metazoa</taxon>
        <taxon>Ecdysozoa</taxon>
        <taxon>Arthropoda</taxon>
        <taxon>Hexapoda</taxon>
        <taxon>Insecta</taxon>
        <taxon>Pterygota</taxon>
        <taxon>Neoptera</taxon>
        <taxon>Endopterygota</taxon>
        <taxon>Coleoptera</taxon>
        <taxon>Polyphaga</taxon>
        <taxon>Cucujiformia</taxon>
        <taxon>Tenebrionidae</taxon>
        <taxon>Tenebrio</taxon>
    </lineage>
</organism>
<feature type="region of interest" description="Disordered" evidence="7">
    <location>
        <begin position="580"/>
        <end position="764"/>
    </location>
</feature>
<dbReference type="PANTHER" id="PTHR13497:SF3">
    <property type="entry name" value="HISTONE DEACETYLASE COMPLEX SUBUNIT SAP130"/>
    <property type="match status" value="1"/>
</dbReference>
<accession>A0A8J6HD99</accession>
<dbReference type="InterPro" id="IPR031963">
    <property type="entry name" value="SAP130_C"/>
</dbReference>
<dbReference type="InterPro" id="IPR024137">
    <property type="entry name" value="His_deAcase_cplx_SAP130"/>
</dbReference>
<keyword evidence="5" id="KW-0804">Transcription</keyword>
<evidence type="ECO:0000313" key="10">
    <source>
        <dbReference type="Proteomes" id="UP000719412"/>
    </source>
</evidence>
<dbReference type="Pfam" id="PF16014">
    <property type="entry name" value="SAP130_C"/>
    <property type="match status" value="1"/>
</dbReference>
<evidence type="ECO:0000256" key="3">
    <source>
        <dbReference type="ARBA" id="ARBA00022491"/>
    </source>
</evidence>
<keyword evidence="10" id="KW-1185">Reference proteome</keyword>
<keyword evidence="3" id="KW-0678">Repressor</keyword>
<comment type="caution">
    <text evidence="9">The sequence shown here is derived from an EMBL/GenBank/DDBJ whole genome shotgun (WGS) entry which is preliminary data.</text>
</comment>
<protein>
    <recommendedName>
        <fullName evidence="8">Histone deacetylase complex subunit SAP130 C-terminal domain-containing protein</fullName>
    </recommendedName>
</protein>
<dbReference type="GO" id="GO:0070822">
    <property type="term" value="C:Sin3-type complex"/>
    <property type="evidence" value="ECO:0007669"/>
    <property type="project" value="TreeGrafter"/>
</dbReference>
<dbReference type="GO" id="GO:0000122">
    <property type="term" value="P:negative regulation of transcription by RNA polymerase II"/>
    <property type="evidence" value="ECO:0007669"/>
    <property type="project" value="TreeGrafter"/>
</dbReference>
<evidence type="ECO:0000256" key="6">
    <source>
        <dbReference type="ARBA" id="ARBA00023242"/>
    </source>
</evidence>
<keyword evidence="6" id="KW-0539">Nucleus</keyword>
<evidence type="ECO:0000256" key="2">
    <source>
        <dbReference type="ARBA" id="ARBA00007859"/>
    </source>
</evidence>
<reference evidence="9" key="2">
    <citation type="submission" date="2021-08" db="EMBL/GenBank/DDBJ databases">
        <authorList>
            <person name="Eriksson T."/>
        </authorList>
    </citation>
    <scope>NUCLEOTIDE SEQUENCE</scope>
    <source>
        <strain evidence="9">Stoneville</strain>
        <tissue evidence="9">Whole head</tissue>
    </source>
</reference>
<sequence length="954" mass="102430">MSGNGEEGKESHKTLPLDLARNQITTVRTVDGKAPLLMTSQALRGMRVLTQGAPSNAGQSSSNTPTIITTNIVPHTVFKQDAARTQITSILTTSQAQPQGSASITIQRPTQITLSTTPVVAQNVPCGTTYHVPRGPAVVANLAAPRSNVASVRAPMVVAAQAGGQAHAFVRPPRTPSPAQGTAWLTNTSNGSQIKGATTVLSSPVRGASVTGKPQPGTAILHSAITIGHSFKPGQNATNIQGLGNTVTIAQVLPSRTQAVVYSANTSGQFTAAPRLTVTSSTQNQRQNSSARPVVTTARLTIPVNATQPGARLVTPQATVLTSGARITAVSSQPQQTTVIGTTTNRIVTTQPSVTIGRLSVPASPAQVSNSNIIGQPRTLSLHSLVAVANTSQPRNVHTQATKVITQPAQGAIHFTPIPAAIKTTQTVVTAANRTVNVPTAIVSQRQSAVVSSQTIPIASVYSQQGENQQGPTPTANVFIHTPLSSVPRRTSPSPTSAPQTCISTTTSSVATYSLASGTYIYDATGNYSVARSFGPQPTSFAALPQSTQQIRPSLSTQVHGIVTNQQMRFNPVMVVDQNRSQQFSSQSEMNAEQSQQSLPTKMTSSPRPSILRKRDHDGSPLKAARNLTPVLTNLTQQPLPSISPPSRPDSRGNGHSSGGSTTISATSSPGLAEVNEDSMPHVPLNKEDESTKPPMEMSPRKKPRKQQLTGSNDIDEHNDDMQFISESTIKKEQDDSDGNQSDEPRDGAPEAGQVTTVRKPASASLLNSYRQTWKATHNHYLRYSDVRPKDERRPTIMDLANQYRVQEKVNGWKIYHLSTQMEDLAEQEQTVYNQLTELLKNTESQEALNFEKDINRINELIKMLFIYVKIHLKSCYCYHRPSGMVELLNPSSGTVSIWRDRCFHADATEKRAGWVSSPDVDVVSKKKRPERIKDTNTVSVNESGRVSAGVDYL</sequence>
<evidence type="ECO:0000256" key="7">
    <source>
        <dbReference type="SAM" id="MobiDB-lite"/>
    </source>
</evidence>
<feature type="compositionally biased region" description="Polar residues" evidence="7">
    <location>
        <begin position="580"/>
        <end position="608"/>
    </location>
</feature>
<evidence type="ECO:0000313" key="9">
    <source>
        <dbReference type="EMBL" id="KAH0812292.1"/>
    </source>
</evidence>
<proteinExistence type="inferred from homology"/>